<keyword evidence="3" id="KW-1185">Reference proteome</keyword>
<gene>
    <name evidence="2" type="ordered locus">Caci_4123</name>
</gene>
<organism evidence="2 3">
    <name type="scientific">Catenulispora acidiphila (strain DSM 44928 / JCM 14897 / NBRC 102108 / NRRL B-24433 / ID139908)</name>
    <dbReference type="NCBI Taxonomy" id="479433"/>
    <lineage>
        <taxon>Bacteria</taxon>
        <taxon>Bacillati</taxon>
        <taxon>Actinomycetota</taxon>
        <taxon>Actinomycetes</taxon>
        <taxon>Catenulisporales</taxon>
        <taxon>Catenulisporaceae</taxon>
        <taxon>Catenulispora</taxon>
    </lineage>
</organism>
<dbReference type="Proteomes" id="UP000000851">
    <property type="component" value="Chromosome"/>
</dbReference>
<name>C7QGE2_CATAD</name>
<dbReference type="KEGG" id="cai:Caci_4123"/>
<dbReference type="STRING" id="479433.Caci_4123"/>
<feature type="compositionally biased region" description="Low complexity" evidence="1">
    <location>
        <begin position="22"/>
        <end position="35"/>
    </location>
</feature>
<evidence type="ECO:0000313" key="2">
    <source>
        <dbReference type="EMBL" id="ACU72987.1"/>
    </source>
</evidence>
<protein>
    <submittedName>
        <fullName evidence="2">Uncharacterized protein</fullName>
    </submittedName>
</protein>
<evidence type="ECO:0000256" key="1">
    <source>
        <dbReference type="SAM" id="MobiDB-lite"/>
    </source>
</evidence>
<dbReference type="InParanoid" id="C7QGE2"/>
<evidence type="ECO:0000313" key="3">
    <source>
        <dbReference type="Proteomes" id="UP000000851"/>
    </source>
</evidence>
<feature type="compositionally biased region" description="Acidic residues" evidence="1">
    <location>
        <begin position="1"/>
        <end position="21"/>
    </location>
</feature>
<feature type="region of interest" description="Disordered" evidence="1">
    <location>
        <begin position="1"/>
        <end position="66"/>
    </location>
</feature>
<proteinExistence type="predicted"/>
<dbReference type="HOGENOM" id="CLU_2567565_0_0_11"/>
<dbReference type="EMBL" id="CP001700">
    <property type="protein sequence ID" value="ACU72987.1"/>
    <property type="molecule type" value="Genomic_DNA"/>
</dbReference>
<dbReference type="AlphaFoldDB" id="C7QGE2"/>
<accession>C7QGE2</accession>
<sequence>MSGEDDGAELVEVEEDGEGEPEASLGEPEAPGGEPEAPPATRQAALPRRVPSQSPSRTAPAVTQPAEQTVLHLLTILKRLP</sequence>
<reference evidence="2 3" key="1">
    <citation type="journal article" date="2009" name="Stand. Genomic Sci.">
        <title>Complete genome sequence of Catenulispora acidiphila type strain (ID 139908).</title>
        <authorList>
            <person name="Copeland A."/>
            <person name="Lapidus A."/>
            <person name="Glavina Del Rio T."/>
            <person name="Nolan M."/>
            <person name="Lucas S."/>
            <person name="Chen F."/>
            <person name="Tice H."/>
            <person name="Cheng J.F."/>
            <person name="Bruce D."/>
            <person name="Goodwin L."/>
            <person name="Pitluck S."/>
            <person name="Mikhailova N."/>
            <person name="Pati A."/>
            <person name="Ivanova N."/>
            <person name="Mavromatis K."/>
            <person name="Chen A."/>
            <person name="Palaniappan K."/>
            <person name="Chain P."/>
            <person name="Land M."/>
            <person name="Hauser L."/>
            <person name="Chang Y.J."/>
            <person name="Jeffries C.D."/>
            <person name="Chertkov O."/>
            <person name="Brettin T."/>
            <person name="Detter J.C."/>
            <person name="Han C."/>
            <person name="Ali Z."/>
            <person name="Tindall B.J."/>
            <person name="Goker M."/>
            <person name="Bristow J."/>
            <person name="Eisen J.A."/>
            <person name="Markowitz V."/>
            <person name="Hugenholtz P."/>
            <person name="Kyrpides N.C."/>
            <person name="Klenk H.P."/>
        </authorList>
    </citation>
    <scope>NUCLEOTIDE SEQUENCE [LARGE SCALE GENOMIC DNA]</scope>
    <source>
        <strain evidence="3">DSM 44928 / JCM 14897 / NBRC 102108 / NRRL B-24433 / ID139908</strain>
    </source>
</reference>